<evidence type="ECO:0000313" key="1">
    <source>
        <dbReference type="EMBL" id="KKN04973.1"/>
    </source>
</evidence>
<accession>A0A0F9QI46</accession>
<name>A0A0F9QI46_9ZZZZ</name>
<dbReference type="AlphaFoldDB" id="A0A0F9QI46"/>
<reference evidence="1" key="1">
    <citation type="journal article" date="2015" name="Nature">
        <title>Complex archaea that bridge the gap between prokaryotes and eukaryotes.</title>
        <authorList>
            <person name="Spang A."/>
            <person name="Saw J.H."/>
            <person name="Jorgensen S.L."/>
            <person name="Zaremba-Niedzwiedzka K."/>
            <person name="Martijn J."/>
            <person name="Lind A.E."/>
            <person name="van Eijk R."/>
            <person name="Schleper C."/>
            <person name="Guy L."/>
            <person name="Ettema T.J."/>
        </authorList>
    </citation>
    <scope>NUCLEOTIDE SEQUENCE</scope>
</reference>
<organism evidence="1">
    <name type="scientific">marine sediment metagenome</name>
    <dbReference type="NCBI Taxonomy" id="412755"/>
    <lineage>
        <taxon>unclassified sequences</taxon>
        <taxon>metagenomes</taxon>
        <taxon>ecological metagenomes</taxon>
    </lineage>
</organism>
<comment type="caution">
    <text evidence="1">The sequence shown here is derived from an EMBL/GenBank/DDBJ whole genome shotgun (WGS) entry which is preliminary data.</text>
</comment>
<proteinExistence type="predicted"/>
<sequence>MAKLSKAEKKTRQAFKRLVMAAVMRDSGGTQKGLAEQIGCTECQLSYFFNGTMRHTDTALMIAERCAEIAELEDGKRKAYASVGRIVPG</sequence>
<evidence type="ECO:0008006" key="2">
    <source>
        <dbReference type="Google" id="ProtNLM"/>
    </source>
</evidence>
<protein>
    <recommendedName>
        <fullName evidence="2">HTH cro/C1-type domain-containing protein</fullName>
    </recommendedName>
</protein>
<dbReference type="EMBL" id="LAZR01004859">
    <property type="protein sequence ID" value="KKN04973.1"/>
    <property type="molecule type" value="Genomic_DNA"/>
</dbReference>
<gene>
    <name evidence="1" type="ORF">LCGC14_1092070</name>
</gene>